<dbReference type="Proteomes" id="UP000694701">
    <property type="component" value="Unplaced"/>
</dbReference>
<accession>A0A8C2FJ31</accession>
<dbReference type="AlphaFoldDB" id="A0A8C2FJ31"/>
<evidence type="ECO:0000256" key="1">
    <source>
        <dbReference type="SAM" id="MobiDB-lite"/>
    </source>
</evidence>
<protein>
    <submittedName>
        <fullName evidence="2">Muscle segment homeobox 3</fullName>
    </submittedName>
</protein>
<dbReference type="Ensembl" id="ENSCCRT00020062144.1">
    <property type="protein sequence ID" value="ENSCCRP00020056362.1"/>
    <property type="gene ID" value="ENSCCRG00020026717.1"/>
</dbReference>
<feature type="region of interest" description="Disordered" evidence="1">
    <location>
        <begin position="103"/>
        <end position="137"/>
    </location>
</feature>
<feature type="compositionally biased region" description="Basic and acidic residues" evidence="1">
    <location>
        <begin position="20"/>
        <end position="34"/>
    </location>
</feature>
<sequence length="137" mass="14803">MAPLSSMMNSFQGPLSQEGKLQEGKSADKEEAQSNDKTTVKGCKGKALSLPFSVESLISDRTSTRTLYTSSESGIISPTSGGDERLRLSPMALYADRKIPVESVSNQSDCKRGDMEELNDKGQSGWFQTPSYTSPPS</sequence>
<reference evidence="2" key="1">
    <citation type="submission" date="2025-08" db="UniProtKB">
        <authorList>
            <consortium name="Ensembl"/>
        </authorList>
    </citation>
    <scope>IDENTIFICATION</scope>
</reference>
<organism evidence="2 3">
    <name type="scientific">Cyprinus carpio</name>
    <name type="common">Common carp</name>
    <dbReference type="NCBI Taxonomy" id="7962"/>
    <lineage>
        <taxon>Eukaryota</taxon>
        <taxon>Metazoa</taxon>
        <taxon>Chordata</taxon>
        <taxon>Craniata</taxon>
        <taxon>Vertebrata</taxon>
        <taxon>Euteleostomi</taxon>
        <taxon>Actinopterygii</taxon>
        <taxon>Neopterygii</taxon>
        <taxon>Teleostei</taxon>
        <taxon>Ostariophysi</taxon>
        <taxon>Cypriniformes</taxon>
        <taxon>Cyprinidae</taxon>
        <taxon>Cyprininae</taxon>
        <taxon>Cyprinus</taxon>
    </lineage>
</organism>
<feature type="compositionally biased region" description="Polar residues" evidence="1">
    <location>
        <begin position="121"/>
        <end position="137"/>
    </location>
</feature>
<feature type="compositionally biased region" description="Basic and acidic residues" evidence="1">
    <location>
        <begin position="109"/>
        <end position="120"/>
    </location>
</feature>
<feature type="region of interest" description="Disordered" evidence="1">
    <location>
        <begin position="1"/>
        <end position="42"/>
    </location>
</feature>
<proteinExistence type="predicted"/>
<name>A0A8C2FJ31_CYPCA</name>
<evidence type="ECO:0000313" key="2">
    <source>
        <dbReference type="Ensembl" id="ENSCCRP00020056362.1"/>
    </source>
</evidence>
<evidence type="ECO:0000313" key="3">
    <source>
        <dbReference type="Proteomes" id="UP000694701"/>
    </source>
</evidence>
<feature type="compositionally biased region" description="Polar residues" evidence="1">
    <location>
        <begin position="1"/>
        <end position="15"/>
    </location>
</feature>